<dbReference type="EMBL" id="VKHP01000133">
    <property type="protein sequence ID" value="NEU99504.1"/>
    <property type="molecule type" value="Genomic_DNA"/>
</dbReference>
<dbReference type="CDD" id="cd02968">
    <property type="entry name" value="SCO"/>
    <property type="match status" value="1"/>
</dbReference>
<feature type="binding site" evidence="3">
    <location>
        <position position="179"/>
    </location>
    <ligand>
        <name>Cu cation</name>
        <dbReference type="ChEBI" id="CHEBI:23378"/>
    </ligand>
</feature>
<dbReference type="SUPFAM" id="SSF52833">
    <property type="entry name" value="Thioredoxin-like"/>
    <property type="match status" value="1"/>
</dbReference>
<evidence type="ECO:0000256" key="1">
    <source>
        <dbReference type="ARBA" id="ARBA00010996"/>
    </source>
</evidence>
<gene>
    <name evidence="5" type="ORF">FNJ47_27665</name>
</gene>
<dbReference type="AlphaFoldDB" id="A0A6P1BMR4"/>
<dbReference type="GO" id="GO:0046872">
    <property type="term" value="F:metal ion binding"/>
    <property type="evidence" value="ECO:0007669"/>
    <property type="project" value="UniProtKB-KW"/>
</dbReference>
<feature type="binding site" evidence="3">
    <location>
        <position position="94"/>
    </location>
    <ligand>
        <name>Cu cation</name>
        <dbReference type="ChEBI" id="CHEBI:23378"/>
    </ligand>
</feature>
<proteinExistence type="inferred from homology"/>
<keyword evidence="3" id="KW-0479">Metal-binding</keyword>
<evidence type="ECO:0000256" key="2">
    <source>
        <dbReference type="ARBA" id="ARBA00023008"/>
    </source>
</evidence>
<feature type="binding site" evidence="3">
    <location>
        <position position="90"/>
    </location>
    <ligand>
        <name>Cu cation</name>
        <dbReference type="ChEBI" id="CHEBI:23378"/>
    </ligand>
</feature>
<dbReference type="PROSITE" id="PS51257">
    <property type="entry name" value="PROKAR_LIPOPROTEIN"/>
    <property type="match status" value="1"/>
</dbReference>
<dbReference type="InterPro" id="IPR036249">
    <property type="entry name" value="Thioredoxin-like_sf"/>
</dbReference>
<comment type="similarity">
    <text evidence="1">Belongs to the SCO1/2 family.</text>
</comment>
<dbReference type="PANTHER" id="PTHR12151">
    <property type="entry name" value="ELECTRON TRANSPORT PROTIN SCO1/SENC FAMILY MEMBER"/>
    <property type="match status" value="1"/>
</dbReference>
<dbReference type="InterPro" id="IPR003782">
    <property type="entry name" value="SCO1/SenC"/>
</dbReference>
<protein>
    <submittedName>
        <fullName evidence="5">SCO family protein</fullName>
    </submittedName>
</protein>
<accession>A0A6P1BMR4</accession>
<dbReference type="Gene3D" id="3.40.30.10">
    <property type="entry name" value="Glutaredoxin"/>
    <property type="match status" value="1"/>
</dbReference>
<dbReference type="Proteomes" id="UP000468531">
    <property type="component" value="Unassembled WGS sequence"/>
</dbReference>
<dbReference type="Pfam" id="PF02630">
    <property type="entry name" value="SCO1-SenC"/>
    <property type="match status" value="1"/>
</dbReference>
<reference evidence="5 6" key="1">
    <citation type="journal article" date="2020" name="Arch. Microbiol.">
        <title>Bradyrhizobium uaiense sp. nov., a new highly efficient cowpea symbiont.</title>
        <authorList>
            <person name="Cabral Michel D."/>
            <person name="Azarias Guimaraes A."/>
            <person name="Martins da Costa E."/>
            <person name="Soares de Carvalho T."/>
            <person name="Balsanelli E."/>
            <person name="Willems A."/>
            <person name="Maltempi de Souza E."/>
            <person name="de Souza Moreira F.M."/>
        </authorList>
    </citation>
    <scope>NUCLEOTIDE SEQUENCE [LARGE SCALE GENOMIC DNA]</scope>
    <source>
        <strain evidence="5 6">UFLA 03-164</strain>
    </source>
</reference>
<feature type="disulfide bond" description="Redox-active" evidence="4">
    <location>
        <begin position="90"/>
        <end position="94"/>
    </location>
</feature>
<keyword evidence="2 3" id="KW-0186">Copper</keyword>
<evidence type="ECO:0000256" key="4">
    <source>
        <dbReference type="PIRSR" id="PIRSR603782-2"/>
    </source>
</evidence>
<keyword evidence="4" id="KW-1015">Disulfide bond</keyword>
<evidence type="ECO:0000256" key="3">
    <source>
        <dbReference type="PIRSR" id="PIRSR603782-1"/>
    </source>
</evidence>
<keyword evidence="6" id="KW-1185">Reference proteome</keyword>
<evidence type="ECO:0000313" key="5">
    <source>
        <dbReference type="EMBL" id="NEU99504.1"/>
    </source>
</evidence>
<comment type="caution">
    <text evidence="5">The sequence shown here is derived from an EMBL/GenBank/DDBJ whole genome shotgun (WGS) entry which is preliminary data.</text>
</comment>
<dbReference type="PANTHER" id="PTHR12151:SF25">
    <property type="entry name" value="LINALOOL DEHYDRATASE_ISOMERASE DOMAIN-CONTAINING PROTEIN"/>
    <property type="match status" value="1"/>
</dbReference>
<dbReference type="FunFam" id="3.40.30.10:FF:000013">
    <property type="entry name" value="Blast:Protein SCO1 homolog, mitochondrial"/>
    <property type="match status" value="1"/>
</dbReference>
<organism evidence="5 6">
    <name type="scientific">Bradyrhizobium uaiense</name>
    <dbReference type="NCBI Taxonomy" id="2594946"/>
    <lineage>
        <taxon>Bacteria</taxon>
        <taxon>Pseudomonadati</taxon>
        <taxon>Pseudomonadota</taxon>
        <taxon>Alphaproteobacteria</taxon>
        <taxon>Hyphomicrobiales</taxon>
        <taxon>Nitrobacteraceae</taxon>
        <taxon>Bradyrhizobium</taxon>
    </lineage>
</organism>
<sequence>MIRPILRGFVCAGAGLACAGAGLWLTLAPVLAGDAPRQSARSAAEIMDILMWNREPVGGPFALTDQAGHARTDKEFRGKLMLVYFGYTYCPDVCPTDLQAIGLALDKLGADGDQVQPIFITVDPERDTAAHLAEYVPLFHPRLIGLTGDAEAIRTVADAYKVYYTRVPLEGAGDYTVDHTAYIYLMDRDGNYLGFFPPGTSADRMVEIIRPRLAEPAR</sequence>
<dbReference type="RefSeq" id="WP_163158773.1">
    <property type="nucleotide sequence ID" value="NZ_VKHP01000133.1"/>
</dbReference>
<name>A0A6P1BMR4_9BRAD</name>
<evidence type="ECO:0000313" key="6">
    <source>
        <dbReference type="Proteomes" id="UP000468531"/>
    </source>
</evidence>